<accession>A0A8J8SW55</accession>
<dbReference type="Proteomes" id="UP000785679">
    <property type="component" value="Unassembled WGS sequence"/>
</dbReference>
<sequence>MNSLLVSKLINKIQTVPVVWLEFEVIKQMAVRWWRRYKLIKNYLNKFNMIYQNSSQKYKLFMEYRKNQQNLLSIKIVPCKIALTLKEMNFCLKNPNLPQRVGVQARYLSIYFRQTIGRWENRNVFLLHLHPTSRKQISQIQQRIFTLNQKINLKTF</sequence>
<keyword evidence="2" id="KW-1185">Reference proteome</keyword>
<comment type="caution">
    <text evidence="1">The sequence shown here is derived from an EMBL/GenBank/DDBJ whole genome shotgun (WGS) entry which is preliminary data.</text>
</comment>
<protein>
    <submittedName>
        <fullName evidence="1">Uncharacterized protein</fullName>
    </submittedName>
</protein>
<proteinExistence type="predicted"/>
<organism evidence="1 2">
    <name type="scientific">Halteria grandinella</name>
    <dbReference type="NCBI Taxonomy" id="5974"/>
    <lineage>
        <taxon>Eukaryota</taxon>
        <taxon>Sar</taxon>
        <taxon>Alveolata</taxon>
        <taxon>Ciliophora</taxon>
        <taxon>Intramacronucleata</taxon>
        <taxon>Spirotrichea</taxon>
        <taxon>Stichotrichia</taxon>
        <taxon>Sporadotrichida</taxon>
        <taxon>Halteriidae</taxon>
        <taxon>Halteria</taxon>
    </lineage>
</organism>
<name>A0A8J8SW55_HALGN</name>
<evidence type="ECO:0000313" key="1">
    <source>
        <dbReference type="EMBL" id="TNV72889.1"/>
    </source>
</evidence>
<reference evidence="1" key="1">
    <citation type="submission" date="2019-06" db="EMBL/GenBank/DDBJ databases">
        <authorList>
            <person name="Zheng W."/>
        </authorList>
    </citation>
    <scope>NUCLEOTIDE SEQUENCE</scope>
    <source>
        <strain evidence="1">QDHG01</strain>
    </source>
</reference>
<dbReference type="EMBL" id="RRYP01020564">
    <property type="protein sequence ID" value="TNV72889.1"/>
    <property type="molecule type" value="Genomic_DNA"/>
</dbReference>
<gene>
    <name evidence="1" type="ORF">FGO68_gene2658</name>
</gene>
<dbReference type="AlphaFoldDB" id="A0A8J8SW55"/>
<evidence type="ECO:0000313" key="2">
    <source>
        <dbReference type="Proteomes" id="UP000785679"/>
    </source>
</evidence>